<evidence type="ECO:0000256" key="1">
    <source>
        <dbReference type="SAM" id="Phobius"/>
    </source>
</evidence>
<feature type="transmembrane region" description="Helical" evidence="1">
    <location>
        <begin position="232"/>
        <end position="257"/>
    </location>
</feature>
<feature type="transmembrane region" description="Helical" evidence="1">
    <location>
        <begin position="263"/>
        <end position="291"/>
    </location>
</feature>
<evidence type="ECO:0000313" key="2">
    <source>
        <dbReference type="EMBL" id="PWG66540.1"/>
    </source>
</evidence>
<proteinExistence type="predicted"/>
<keyword evidence="3" id="KW-1185">Reference proteome</keyword>
<feature type="transmembrane region" description="Helical" evidence="1">
    <location>
        <begin position="188"/>
        <end position="211"/>
    </location>
</feature>
<feature type="transmembrane region" description="Helical" evidence="1">
    <location>
        <begin position="667"/>
        <end position="691"/>
    </location>
</feature>
<reference evidence="2 3" key="1">
    <citation type="journal article" date="2018" name="Int. J. Syst. Evol. Microbiol.">
        <title>Bifidobacterium callitrichidarum sp. nov. from the faeces of the emperor tamarin (Saguinus imperator).</title>
        <authorList>
            <person name="Modesto M."/>
            <person name="Michelini S."/>
            <person name="Sansosti M.C."/>
            <person name="De Filippo C."/>
            <person name="Cavalieri D."/>
            <person name="Qvirist L."/>
            <person name="Andlid T."/>
            <person name="Spiezio C."/>
            <person name="Sandri C."/>
            <person name="Pascarelli S."/>
            <person name="Sgorbati B."/>
            <person name="Mattarelli P."/>
        </authorList>
    </citation>
    <scope>NUCLEOTIDE SEQUENCE [LARGE SCALE GENOMIC DNA]</scope>
    <source>
        <strain evidence="2 3">TRI 5</strain>
    </source>
</reference>
<keyword evidence="1" id="KW-0472">Membrane</keyword>
<feature type="transmembrane region" description="Helical" evidence="1">
    <location>
        <begin position="581"/>
        <end position="602"/>
    </location>
</feature>
<dbReference type="AlphaFoldDB" id="A0A2U2NBT3"/>
<gene>
    <name evidence="2" type="ORF">DF196_02675</name>
</gene>
<sequence length="702" mass="75319">MPQNGITFNEFEEGAMRSGSIRLAVWIAAFAAMLGSFLLLNALDLSGPLMVRATVQVSGPSPQVRSEATVGVISEVALADRVNIVKSVADVRDPGGARHLYVAVGNPAGDAASWIGHGYPSFNVSMRTVVGRMDELATSDPRGTYYVFDGPAASAVDLQQKLQSQGYRVLVKTSFVGSYAQWVMSRPVGVGLVVVLLLCATLAGGFSLMNAKGYAVQRLQGSGPLMMVARDVKANAVSCMLGACVISIVACSLVAAHNHGAQWGLFGMLSAAIFLTICVGLAIAYGVGFIIAAAQPLLSAVKGRLPRRLPSIAVYCVRIPAIFITIWSVTLLFTAVGNMRNQWQAQEAWRGAGDVAQVHLNPNMSTDEQDAYSRRTGEWLEHAEDEGRMILAHEDDLRFMAPTEGDGETASSTVLLVNGNYLRHQTVRDDKGRRLTSGSKAVKVVIPYDADAAAVKAYEKAIDSWARSHASAYGVPVPEIDYVRGERGQRLFGYGSALPDTPTLFDDALIVVVDNGSGLLSFDDYAAYASQGDALLDDAQYAITSSRQAGLEDFILAVSDAGQNAATHYAQLRSDLVVHGYNVMMSAVVLIASAVAIARIRVRERAQTIFARYIHGWSFARTHLSLVIVESILAIIPSIWFVSQAVLAARRSTVSYAQNNPLLLDGYQPLIAVLIAMTSLAVCLLSTAAYVRGNVRNHAREE</sequence>
<evidence type="ECO:0008006" key="4">
    <source>
        <dbReference type="Google" id="ProtNLM"/>
    </source>
</evidence>
<feature type="transmembrane region" description="Helical" evidence="1">
    <location>
        <begin position="623"/>
        <end position="647"/>
    </location>
</feature>
<comment type="caution">
    <text evidence="2">The sequence shown here is derived from an EMBL/GenBank/DDBJ whole genome shotgun (WGS) entry which is preliminary data.</text>
</comment>
<feature type="transmembrane region" description="Helical" evidence="1">
    <location>
        <begin position="23"/>
        <end position="43"/>
    </location>
</feature>
<keyword evidence="1" id="KW-1133">Transmembrane helix</keyword>
<name>A0A2U2NBT3_9BIFI</name>
<dbReference type="EMBL" id="QFFM01000004">
    <property type="protein sequence ID" value="PWG66540.1"/>
    <property type="molecule type" value="Genomic_DNA"/>
</dbReference>
<keyword evidence="1" id="KW-0812">Transmembrane</keyword>
<feature type="transmembrane region" description="Helical" evidence="1">
    <location>
        <begin position="312"/>
        <end position="336"/>
    </location>
</feature>
<evidence type="ECO:0000313" key="3">
    <source>
        <dbReference type="Proteomes" id="UP000245876"/>
    </source>
</evidence>
<dbReference type="Proteomes" id="UP000245876">
    <property type="component" value="Unassembled WGS sequence"/>
</dbReference>
<protein>
    <recommendedName>
        <fullName evidence="4">ABC transporter permease</fullName>
    </recommendedName>
</protein>
<accession>A0A2U2NBT3</accession>
<organism evidence="2 3">
    <name type="scientific">Bifidobacterium callitrichidarum</name>
    <dbReference type="NCBI Taxonomy" id="2052941"/>
    <lineage>
        <taxon>Bacteria</taxon>
        <taxon>Bacillati</taxon>
        <taxon>Actinomycetota</taxon>
        <taxon>Actinomycetes</taxon>
        <taxon>Bifidobacteriales</taxon>
        <taxon>Bifidobacteriaceae</taxon>
        <taxon>Bifidobacterium</taxon>
    </lineage>
</organism>